<evidence type="ECO:0000256" key="7">
    <source>
        <dbReference type="ARBA" id="ARBA00043224"/>
    </source>
</evidence>
<keyword evidence="10" id="KW-1185">Reference proteome</keyword>
<comment type="caution">
    <text evidence="9">The sequence shown here is derived from an EMBL/GenBank/DDBJ whole genome shotgun (WGS) entry which is preliminary data.</text>
</comment>
<dbReference type="OrthoDB" id="1739143at2759"/>
<comment type="similarity">
    <text evidence="1">Belongs to the isochorismatase family.</text>
</comment>
<dbReference type="EMBL" id="NBIV01000001">
    <property type="protein sequence ID" value="PXF49993.1"/>
    <property type="molecule type" value="Genomic_DNA"/>
</dbReference>
<dbReference type="NCBIfam" id="NF008623">
    <property type="entry name" value="PRK11609.1"/>
    <property type="match status" value="1"/>
</dbReference>
<dbReference type="PANTHER" id="PTHR11080">
    <property type="entry name" value="PYRAZINAMIDASE/NICOTINAMIDASE"/>
    <property type="match status" value="1"/>
</dbReference>
<gene>
    <name evidence="9" type="ORF">BWQ96_00153</name>
</gene>
<evidence type="ECO:0000256" key="3">
    <source>
        <dbReference type="ARBA" id="ARBA00022723"/>
    </source>
</evidence>
<keyword evidence="2" id="KW-0662">Pyridine nucleotide biosynthesis</keyword>
<dbReference type="AlphaFoldDB" id="A0A2V3J6Q9"/>
<evidence type="ECO:0000256" key="6">
    <source>
        <dbReference type="ARBA" id="ARBA00039017"/>
    </source>
</evidence>
<evidence type="ECO:0000313" key="10">
    <source>
        <dbReference type="Proteomes" id="UP000247409"/>
    </source>
</evidence>
<dbReference type="Pfam" id="PF00857">
    <property type="entry name" value="Isochorismatase"/>
    <property type="match status" value="1"/>
</dbReference>
<keyword evidence="4" id="KW-0378">Hydrolase</keyword>
<dbReference type="GO" id="GO:0008936">
    <property type="term" value="F:nicotinamidase activity"/>
    <property type="evidence" value="ECO:0007669"/>
    <property type="project" value="UniProtKB-EC"/>
</dbReference>
<dbReference type="Gene3D" id="3.40.50.850">
    <property type="entry name" value="Isochorismatase-like"/>
    <property type="match status" value="1"/>
</dbReference>
<dbReference type="Proteomes" id="UP000247409">
    <property type="component" value="Unassembled WGS sequence"/>
</dbReference>
<proteinExistence type="inferred from homology"/>
<evidence type="ECO:0000256" key="2">
    <source>
        <dbReference type="ARBA" id="ARBA00022642"/>
    </source>
</evidence>
<dbReference type="InterPro" id="IPR036380">
    <property type="entry name" value="Isochorismatase-like_sf"/>
</dbReference>
<dbReference type="SUPFAM" id="SSF52499">
    <property type="entry name" value="Isochorismatase-like hydrolases"/>
    <property type="match status" value="1"/>
</dbReference>
<feature type="domain" description="Isochorismatase-like" evidence="8">
    <location>
        <begin position="6"/>
        <end position="186"/>
    </location>
</feature>
<dbReference type="EC" id="3.5.1.19" evidence="6"/>
<dbReference type="STRING" id="448386.A0A2V3J6Q9"/>
<evidence type="ECO:0000256" key="4">
    <source>
        <dbReference type="ARBA" id="ARBA00022801"/>
    </source>
</evidence>
<name>A0A2V3J6Q9_9FLOR</name>
<evidence type="ECO:0000259" key="8">
    <source>
        <dbReference type="Pfam" id="PF00857"/>
    </source>
</evidence>
<protein>
    <recommendedName>
        <fullName evidence="6">nicotinamidase</fullName>
        <ecNumber evidence="6">3.5.1.19</ecNumber>
    </recommendedName>
    <alternativeName>
        <fullName evidence="7">Nicotinamide deamidase</fullName>
    </alternativeName>
</protein>
<evidence type="ECO:0000313" key="9">
    <source>
        <dbReference type="EMBL" id="PXF49993.1"/>
    </source>
</evidence>
<dbReference type="CDD" id="cd01011">
    <property type="entry name" value="nicotinamidase"/>
    <property type="match status" value="1"/>
</dbReference>
<comment type="pathway">
    <text evidence="5">Cofactor biosynthesis; nicotinate biosynthesis; nicotinate from nicotinamide: step 1/1.</text>
</comment>
<evidence type="ECO:0000256" key="1">
    <source>
        <dbReference type="ARBA" id="ARBA00006336"/>
    </source>
</evidence>
<organism evidence="9 10">
    <name type="scientific">Gracilariopsis chorda</name>
    <dbReference type="NCBI Taxonomy" id="448386"/>
    <lineage>
        <taxon>Eukaryota</taxon>
        <taxon>Rhodophyta</taxon>
        <taxon>Florideophyceae</taxon>
        <taxon>Rhodymeniophycidae</taxon>
        <taxon>Gracilariales</taxon>
        <taxon>Gracilariaceae</taxon>
        <taxon>Gracilariopsis</taxon>
    </lineage>
</organism>
<reference evidence="9 10" key="1">
    <citation type="journal article" date="2018" name="Mol. Biol. Evol.">
        <title>Analysis of the draft genome of the red seaweed Gracilariopsis chorda provides insights into genome size evolution in Rhodophyta.</title>
        <authorList>
            <person name="Lee J."/>
            <person name="Yang E.C."/>
            <person name="Graf L."/>
            <person name="Yang J.H."/>
            <person name="Qiu H."/>
            <person name="Zel Zion U."/>
            <person name="Chan C.X."/>
            <person name="Stephens T.G."/>
            <person name="Weber A.P.M."/>
            <person name="Boo G.H."/>
            <person name="Boo S.M."/>
            <person name="Kim K.M."/>
            <person name="Shin Y."/>
            <person name="Jung M."/>
            <person name="Lee S.J."/>
            <person name="Yim H.S."/>
            <person name="Lee J.H."/>
            <person name="Bhattacharya D."/>
            <person name="Yoon H.S."/>
        </authorList>
    </citation>
    <scope>NUCLEOTIDE SEQUENCE [LARGE SCALE GENOMIC DNA]</scope>
    <source>
        <strain evidence="9 10">SKKU-2015</strain>
        <tissue evidence="9">Whole body</tissue>
    </source>
</reference>
<accession>A0A2V3J6Q9</accession>
<dbReference type="InterPro" id="IPR000868">
    <property type="entry name" value="Isochorismatase-like_dom"/>
</dbReference>
<sequence length="186" mass="20394">MTLTHSALLVVDVQNDFLPTGALPVPDGDGVVPIINALMSRINFGGGVFMSKDWHPPNHTSFASNHNNKKPFEQQTFYVDETPYVQTLWPDHCVQNSPGALFAPSLQVPENAVTILKGMDPRYDSYSAFFDNARNAQSSLQELLKKASVRTVYVCGLALDVCVLFTVMDALDLGFETVLLLDACVS</sequence>
<keyword evidence="3" id="KW-0479">Metal-binding</keyword>
<dbReference type="PANTHER" id="PTHR11080:SF2">
    <property type="entry name" value="LD05707P"/>
    <property type="match status" value="1"/>
</dbReference>
<dbReference type="GO" id="GO:0019363">
    <property type="term" value="P:pyridine nucleotide biosynthetic process"/>
    <property type="evidence" value="ECO:0007669"/>
    <property type="project" value="UniProtKB-KW"/>
</dbReference>
<dbReference type="InterPro" id="IPR052347">
    <property type="entry name" value="Isochorismatase_Nicotinamidase"/>
</dbReference>
<evidence type="ECO:0000256" key="5">
    <source>
        <dbReference type="ARBA" id="ARBA00037900"/>
    </source>
</evidence>
<dbReference type="GO" id="GO:0046872">
    <property type="term" value="F:metal ion binding"/>
    <property type="evidence" value="ECO:0007669"/>
    <property type="project" value="UniProtKB-KW"/>
</dbReference>